<evidence type="ECO:0000313" key="2">
    <source>
        <dbReference type="Proteomes" id="UP000294325"/>
    </source>
</evidence>
<gene>
    <name evidence="1" type="ORF">E3U44_00330</name>
</gene>
<name>A0A4P7C1C6_9GAMM</name>
<proteinExistence type="predicted"/>
<reference evidence="1 2" key="1">
    <citation type="submission" date="2019-03" db="EMBL/GenBank/DDBJ databases">
        <title>The genome sequence of Nitrosococcus wardiae strain D1FHST reveals the archetypal metabolic capacity of ammonia-oxidizing Gammaproteobacteria.</title>
        <authorList>
            <person name="Wang L."/>
            <person name="Lim C.K."/>
            <person name="Hanson T.E."/>
            <person name="Dang H."/>
            <person name="Klotz M.G."/>
        </authorList>
    </citation>
    <scope>NUCLEOTIDE SEQUENCE [LARGE SCALE GENOMIC DNA]</scope>
    <source>
        <strain evidence="1 2">D1FHS</strain>
    </source>
</reference>
<keyword evidence="2" id="KW-1185">Reference proteome</keyword>
<dbReference type="OrthoDB" id="6057847at2"/>
<evidence type="ECO:0000313" key="1">
    <source>
        <dbReference type="EMBL" id="QBQ56388.1"/>
    </source>
</evidence>
<dbReference type="AlphaFoldDB" id="A0A4P7C1C6"/>
<protein>
    <submittedName>
        <fullName evidence="1">Uncharacterized protein</fullName>
    </submittedName>
</protein>
<dbReference type="EMBL" id="CP038033">
    <property type="protein sequence ID" value="QBQ56388.1"/>
    <property type="molecule type" value="Genomic_DNA"/>
</dbReference>
<organism evidence="1 2">
    <name type="scientific">Nitrosococcus wardiae</name>
    <dbReference type="NCBI Taxonomy" id="1814290"/>
    <lineage>
        <taxon>Bacteria</taxon>
        <taxon>Pseudomonadati</taxon>
        <taxon>Pseudomonadota</taxon>
        <taxon>Gammaproteobacteria</taxon>
        <taxon>Chromatiales</taxon>
        <taxon>Chromatiaceae</taxon>
        <taxon>Nitrosococcus</taxon>
    </lineage>
</organism>
<sequence length="391" mass="45134">MAKTYQFLNDVADLKDKVLKAISPIAPITDQTKAEDKFLFNAQRTDTGRSLPEYYLCYFLLVELLGFKNLGQFEKISWSVPIDFNGVAFLIEHRKFGVGVFAHDAKSQECEAKEIVKRIHKGVKLARPYFEWLAQEAAKESKLNVKNHHRRLFEKLQYFLERYRELSREAKERAEERIITKHEGGNTSIHMPNFELRRNAEWLALSAIDSFFSWTEHVFTHCATLNGRAVTGEDVADLADNEWANKFKAAIDINKRTAKEFYDQLVVVKRQLRNYMAHGAFGKNSEACSFHSGAGAVPLLLPHQKGTSRFSFYGDLGFNEEDVIAFIERFILFFWAEEREPAKLYIESDLPLILTMAKDGSYASAMKSVDEMEQLVEHLSWEFDRAANMDW</sequence>
<dbReference type="KEGG" id="nwr:E3U44_00330"/>
<dbReference type="Proteomes" id="UP000294325">
    <property type="component" value="Chromosome"/>
</dbReference>
<accession>A0A4P7C1C6</accession>